<reference evidence="7" key="2">
    <citation type="journal article" date="2019" name="Int. J. Syst. Evol. Microbiol.">
        <title>The Global Catalogue of Microorganisms (GCM) 10K type strain sequencing project: providing services to taxonomists for standard genome sequencing and annotation.</title>
        <authorList>
            <consortium name="The Broad Institute Genomics Platform"/>
            <consortium name="The Broad Institute Genome Sequencing Center for Infectious Disease"/>
            <person name="Wu L."/>
            <person name="Ma J."/>
        </authorList>
    </citation>
    <scope>NUCLEOTIDE SEQUENCE [LARGE SCALE GENOMIC DNA]</scope>
    <source>
        <strain evidence="7">NBRC 107715</strain>
    </source>
</reference>
<comment type="caution">
    <text evidence="4">The sequence shown here is derived from an EMBL/GenBank/DDBJ whole genome shotgun (WGS) entry which is preliminary data.</text>
</comment>
<evidence type="ECO:0000313" key="6">
    <source>
        <dbReference type="Proteomes" id="UP000321960"/>
    </source>
</evidence>
<evidence type="ECO:0000259" key="3">
    <source>
        <dbReference type="Pfam" id="PF18914"/>
    </source>
</evidence>
<sequence length="448" mass="43918">MRHPTRRGLLRLLAGLGAAWLPGPGLGAPDAPIRDQGIGGTGARLGEGEGGGPGEGDRGIGGTGVIGTIRRFGSIVVNDLRIAYPADVAVRIDGAAATAADLRIGQVVRVVAREAGGGLSTGRIEVASEVVGPVETVAKGGLTVLGQSVSTAGLGPDWQKPWGGRLKAGERVAVSGLRRPDGTVVASLVEPRAGGPARVAGPVRAGKDGVPMIGRLRLAALDPALVGRRALVTGEAGPSAFTLAGAEEAGVNLGPGLRRVSIEAYIGRRGDRLALGSGIDVAGNPSAAVPRRGSVRAVLTTDVARDGRLTVERLRIDERAAPAPPERQPGAPNAPGAPGRFERLPDRLDLRDGLPGGAGPDRSGRPGGFGGPGGRSGPRGLDIDTRPFQGDRPGGLGGFGGGPGGGGLGGGGPGGGGLGGPGDVLRGGGPGGLGGPGGGGPGGFGGRR</sequence>
<feature type="compositionally biased region" description="Gly residues" evidence="1">
    <location>
        <begin position="392"/>
        <end position="448"/>
    </location>
</feature>
<feature type="region of interest" description="Disordered" evidence="1">
    <location>
        <begin position="30"/>
        <end position="60"/>
    </location>
</feature>
<evidence type="ECO:0000256" key="2">
    <source>
        <dbReference type="SAM" id="SignalP"/>
    </source>
</evidence>
<name>A0A512IYH8_9HYPH</name>
<dbReference type="AlphaFoldDB" id="A0A512IYH8"/>
<evidence type="ECO:0000313" key="4">
    <source>
        <dbReference type="EMBL" id="GEP02768.1"/>
    </source>
</evidence>
<reference evidence="5" key="4">
    <citation type="submission" date="2023-01" db="EMBL/GenBank/DDBJ databases">
        <title>Draft genome sequence of Methylobacterium oxalidis strain NBRC 107715.</title>
        <authorList>
            <person name="Sun Q."/>
            <person name="Mori K."/>
        </authorList>
    </citation>
    <scope>NUCLEOTIDE SEQUENCE</scope>
    <source>
        <strain evidence="5">NBRC 107715</strain>
    </source>
</reference>
<dbReference type="PROSITE" id="PS51318">
    <property type="entry name" value="TAT"/>
    <property type="match status" value="1"/>
</dbReference>
<dbReference type="EMBL" id="BJZU01000010">
    <property type="protein sequence ID" value="GEP02768.1"/>
    <property type="molecule type" value="Genomic_DNA"/>
</dbReference>
<keyword evidence="2" id="KW-0732">Signal</keyword>
<accession>A0A512IYH8</accession>
<organism evidence="4 6">
    <name type="scientific">Methylobacterium oxalidis</name>
    <dbReference type="NCBI Taxonomy" id="944322"/>
    <lineage>
        <taxon>Bacteria</taxon>
        <taxon>Pseudomonadati</taxon>
        <taxon>Pseudomonadota</taxon>
        <taxon>Alphaproteobacteria</taxon>
        <taxon>Hyphomicrobiales</taxon>
        <taxon>Methylobacteriaceae</taxon>
        <taxon>Methylobacterium</taxon>
    </lineage>
</organism>
<evidence type="ECO:0000313" key="7">
    <source>
        <dbReference type="Proteomes" id="UP001156856"/>
    </source>
</evidence>
<feature type="compositionally biased region" description="Gly residues" evidence="1">
    <location>
        <begin position="37"/>
        <end position="60"/>
    </location>
</feature>
<reference evidence="5" key="1">
    <citation type="journal article" date="2014" name="Int. J. Syst. Evol. Microbiol.">
        <title>Complete genome of a new Firmicutes species belonging to the dominant human colonic microbiota ('Ruminococcus bicirculans') reveals two chromosomes and a selective capacity to utilize plant glucans.</title>
        <authorList>
            <consortium name="NISC Comparative Sequencing Program"/>
            <person name="Wegmann U."/>
            <person name="Louis P."/>
            <person name="Goesmann A."/>
            <person name="Henrissat B."/>
            <person name="Duncan S.H."/>
            <person name="Flint H.J."/>
        </authorList>
    </citation>
    <scope>NUCLEOTIDE SEQUENCE</scope>
    <source>
        <strain evidence="5">NBRC 107715</strain>
    </source>
</reference>
<dbReference type="EMBL" id="BSPK01000107">
    <property type="protein sequence ID" value="GLS66832.1"/>
    <property type="molecule type" value="Genomic_DNA"/>
</dbReference>
<feature type="chain" id="PRO_5021804712" description="DUF5666 domain-containing protein" evidence="2">
    <location>
        <begin position="28"/>
        <end position="448"/>
    </location>
</feature>
<feature type="region of interest" description="Disordered" evidence="1">
    <location>
        <begin position="314"/>
        <end position="448"/>
    </location>
</feature>
<keyword evidence="7" id="KW-1185">Reference proteome</keyword>
<dbReference type="InterPro" id="IPR006311">
    <property type="entry name" value="TAT_signal"/>
</dbReference>
<reference evidence="4 6" key="3">
    <citation type="submission" date="2019-07" db="EMBL/GenBank/DDBJ databases">
        <title>Whole genome shotgun sequence of Methylobacterium oxalidis NBRC 107715.</title>
        <authorList>
            <person name="Hosoyama A."/>
            <person name="Uohara A."/>
            <person name="Ohji S."/>
            <person name="Ichikawa N."/>
        </authorList>
    </citation>
    <scope>NUCLEOTIDE SEQUENCE [LARGE SCALE GENOMIC DNA]</scope>
    <source>
        <strain evidence="4 6">NBRC 107715</strain>
    </source>
</reference>
<feature type="compositionally biased region" description="Gly residues" evidence="1">
    <location>
        <begin position="354"/>
        <end position="377"/>
    </location>
</feature>
<feature type="compositionally biased region" description="Low complexity" evidence="1">
    <location>
        <begin position="328"/>
        <end position="339"/>
    </location>
</feature>
<proteinExistence type="predicted"/>
<protein>
    <recommendedName>
        <fullName evidence="3">DUF5666 domain-containing protein</fullName>
    </recommendedName>
</protein>
<dbReference type="OrthoDB" id="7271690at2"/>
<evidence type="ECO:0000256" key="1">
    <source>
        <dbReference type="SAM" id="MobiDB-lite"/>
    </source>
</evidence>
<dbReference type="Proteomes" id="UP000321960">
    <property type="component" value="Unassembled WGS sequence"/>
</dbReference>
<feature type="signal peptide" evidence="2">
    <location>
        <begin position="1"/>
        <end position="27"/>
    </location>
</feature>
<dbReference type="Pfam" id="PF18914">
    <property type="entry name" value="DUF5666"/>
    <property type="match status" value="1"/>
</dbReference>
<dbReference type="Proteomes" id="UP001156856">
    <property type="component" value="Unassembled WGS sequence"/>
</dbReference>
<evidence type="ECO:0000313" key="5">
    <source>
        <dbReference type="EMBL" id="GLS66832.1"/>
    </source>
</evidence>
<feature type="compositionally biased region" description="Basic and acidic residues" evidence="1">
    <location>
        <begin position="340"/>
        <end position="352"/>
    </location>
</feature>
<dbReference type="InterPro" id="IPR043724">
    <property type="entry name" value="DUF5666"/>
</dbReference>
<feature type="domain" description="DUF5666" evidence="3">
    <location>
        <begin position="132"/>
        <end position="190"/>
    </location>
</feature>
<gene>
    <name evidence="5" type="ORF">GCM10007888_52150</name>
    <name evidence="4" type="ORF">MOX02_08060</name>
</gene>